<feature type="transmembrane region" description="Helical" evidence="4">
    <location>
        <begin position="395"/>
        <end position="412"/>
    </location>
</feature>
<dbReference type="InterPro" id="IPR042099">
    <property type="entry name" value="ANL_N_sf"/>
</dbReference>
<dbReference type="AlphaFoldDB" id="A0AAW7X7S8"/>
<evidence type="ECO:0000259" key="5">
    <source>
        <dbReference type="SMART" id="SM00563"/>
    </source>
</evidence>
<organism evidence="6 7">
    <name type="scientific">Saccharophagus degradans</name>
    <dbReference type="NCBI Taxonomy" id="86304"/>
    <lineage>
        <taxon>Bacteria</taxon>
        <taxon>Pseudomonadati</taxon>
        <taxon>Pseudomonadota</taxon>
        <taxon>Gammaproteobacteria</taxon>
        <taxon>Cellvibrionales</taxon>
        <taxon>Cellvibrionaceae</taxon>
        <taxon>Saccharophagus</taxon>
    </lineage>
</organism>
<dbReference type="SUPFAM" id="SSF103473">
    <property type="entry name" value="MFS general substrate transporter"/>
    <property type="match status" value="1"/>
</dbReference>
<comment type="caution">
    <text evidence="6">The sequence shown here is derived from an EMBL/GenBank/DDBJ whole genome shotgun (WGS) entry which is preliminary data.</text>
</comment>
<protein>
    <submittedName>
        <fullName evidence="6">Acyl-[ACP]--phospholipid O-acyltransferase</fullName>
    </submittedName>
</protein>
<dbReference type="PANTHER" id="PTHR43767">
    <property type="entry name" value="LONG-CHAIN-FATTY-ACID--COA LIGASE"/>
    <property type="match status" value="1"/>
</dbReference>
<feature type="transmembrane region" description="Helical" evidence="4">
    <location>
        <begin position="326"/>
        <end position="351"/>
    </location>
</feature>
<dbReference type="InterPro" id="IPR020845">
    <property type="entry name" value="AMP-binding_CS"/>
</dbReference>
<dbReference type="Gene3D" id="3.30.300.30">
    <property type="match status" value="1"/>
</dbReference>
<dbReference type="Pfam" id="PF00501">
    <property type="entry name" value="AMP-binding"/>
    <property type="match status" value="1"/>
</dbReference>
<feature type="transmembrane region" description="Helical" evidence="4">
    <location>
        <begin position="273"/>
        <end position="292"/>
    </location>
</feature>
<feature type="transmembrane region" description="Helical" evidence="4">
    <location>
        <begin position="177"/>
        <end position="198"/>
    </location>
</feature>
<dbReference type="InterPro" id="IPR045851">
    <property type="entry name" value="AMP-bd_C_sf"/>
</dbReference>
<dbReference type="InterPro" id="IPR036259">
    <property type="entry name" value="MFS_trans_sf"/>
</dbReference>
<dbReference type="InterPro" id="IPR000873">
    <property type="entry name" value="AMP-dep_synth/lig_dom"/>
</dbReference>
<dbReference type="EMBL" id="JAUOPB010000010">
    <property type="protein sequence ID" value="MDO6423662.1"/>
    <property type="molecule type" value="Genomic_DNA"/>
</dbReference>
<dbReference type="SUPFAM" id="SSF56801">
    <property type="entry name" value="Acetyl-CoA synthetase-like"/>
    <property type="match status" value="1"/>
</dbReference>
<dbReference type="Proteomes" id="UP001169760">
    <property type="component" value="Unassembled WGS sequence"/>
</dbReference>
<dbReference type="Gene3D" id="3.40.50.12780">
    <property type="entry name" value="N-terminal domain of ligase-like"/>
    <property type="match status" value="1"/>
</dbReference>
<dbReference type="NCBIfam" id="NF006386">
    <property type="entry name" value="PRK08633.1"/>
    <property type="match status" value="1"/>
</dbReference>
<keyword evidence="3 4" id="KW-0472">Membrane</keyword>
<reference evidence="6" key="1">
    <citation type="submission" date="2023-07" db="EMBL/GenBank/DDBJ databases">
        <title>Genome content predicts the carbon catabolic preferences of heterotrophic bacteria.</title>
        <authorList>
            <person name="Gralka M."/>
        </authorList>
    </citation>
    <scope>NUCLEOTIDE SEQUENCE</scope>
    <source>
        <strain evidence="6">I3M17_2</strain>
    </source>
</reference>
<dbReference type="RefSeq" id="WP_303493257.1">
    <property type="nucleotide sequence ID" value="NZ_JAUOPB010000010.1"/>
</dbReference>
<dbReference type="GO" id="GO:0016746">
    <property type="term" value="F:acyltransferase activity"/>
    <property type="evidence" value="ECO:0007669"/>
    <property type="project" value="InterPro"/>
</dbReference>
<gene>
    <name evidence="6" type="ORF">Q4521_14360</name>
</gene>
<dbReference type="SMART" id="SM00563">
    <property type="entry name" value="PlsC"/>
    <property type="match status" value="1"/>
</dbReference>
<evidence type="ECO:0000313" key="7">
    <source>
        <dbReference type="Proteomes" id="UP001169760"/>
    </source>
</evidence>
<dbReference type="PROSITE" id="PS00455">
    <property type="entry name" value="AMP_BINDING"/>
    <property type="match status" value="1"/>
</dbReference>
<proteinExistence type="predicted"/>
<feature type="transmembrane region" description="Helical" evidence="4">
    <location>
        <begin position="142"/>
        <end position="165"/>
    </location>
</feature>
<dbReference type="GO" id="GO:0022857">
    <property type="term" value="F:transmembrane transporter activity"/>
    <property type="evidence" value="ECO:0007669"/>
    <property type="project" value="InterPro"/>
</dbReference>
<dbReference type="PANTHER" id="PTHR43767:SF10">
    <property type="entry name" value="SURFACTIN SYNTHASE SUBUNIT 1"/>
    <property type="match status" value="1"/>
</dbReference>
<name>A0AAW7X7S8_9GAMM</name>
<evidence type="ECO:0000256" key="3">
    <source>
        <dbReference type="ARBA" id="ARBA00023136"/>
    </source>
</evidence>
<feature type="transmembrane region" description="Helical" evidence="4">
    <location>
        <begin position="105"/>
        <end position="122"/>
    </location>
</feature>
<feature type="transmembrane region" description="Helical" evidence="4">
    <location>
        <begin position="673"/>
        <end position="694"/>
    </location>
</feature>
<dbReference type="SUPFAM" id="SSF69593">
    <property type="entry name" value="Glycerol-3-phosphate (1)-acyltransferase"/>
    <property type="match status" value="1"/>
</dbReference>
<feature type="transmembrane region" description="Helical" evidence="4">
    <location>
        <begin position="240"/>
        <end position="261"/>
    </location>
</feature>
<feature type="transmembrane region" description="Helical" evidence="4">
    <location>
        <begin position="372"/>
        <end position="389"/>
    </location>
</feature>
<dbReference type="InterPro" id="IPR011701">
    <property type="entry name" value="MFS"/>
</dbReference>
<accession>A0AAW7X7S8</accession>
<keyword evidence="2 4" id="KW-1133">Transmembrane helix</keyword>
<feature type="transmembrane region" description="Helical" evidence="4">
    <location>
        <begin position="304"/>
        <end position="320"/>
    </location>
</feature>
<dbReference type="Pfam" id="PF01553">
    <property type="entry name" value="Acyltransferase"/>
    <property type="match status" value="1"/>
</dbReference>
<dbReference type="InterPro" id="IPR002123">
    <property type="entry name" value="Plipid/glycerol_acylTrfase"/>
</dbReference>
<evidence type="ECO:0000256" key="1">
    <source>
        <dbReference type="ARBA" id="ARBA00022692"/>
    </source>
</evidence>
<keyword evidence="1 4" id="KW-0812">Transmembrane</keyword>
<feature type="domain" description="Phospholipid/glycerol acyltransferase" evidence="5">
    <location>
        <begin position="447"/>
        <end position="561"/>
    </location>
</feature>
<dbReference type="Pfam" id="PF07690">
    <property type="entry name" value="MFS_1"/>
    <property type="match status" value="1"/>
</dbReference>
<evidence type="ECO:0000256" key="2">
    <source>
        <dbReference type="ARBA" id="ARBA00022989"/>
    </source>
</evidence>
<dbReference type="InterPro" id="IPR050237">
    <property type="entry name" value="ATP-dep_AMP-bd_enzyme"/>
</dbReference>
<evidence type="ECO:0000256" key="4">
    <source>
        <dbReference type="SAM" id="Phobius"/>
    </source>
</evidence>
<dbReference type="CDD" id="cd06173">
    <property type="entry name" value="MFS_MefA_like"/>
    <property type="match status" value="1"/>
</dbReference>
<dbReference type="CDD" id="cd07989">
    <property type="entry name" value="LPLAT_AGPAT-like"/>
    <property type="match status" value="1"/>
</dbReference>
<feature type="transmembrane region" description="Helical" evidence="4">
    <location>
        <begin position="45"/>
        <end position="69"/>
    </location>
</feature>
<sequence length="1163" mass="126497">MKKLSQFAGAIPFFCAVFLNAFVDLGHKIVIQNTVFKLYDGPTQVVLTAIVNGLILLPFLLLLSPAGFLSDRFAKPRVMQLAAWIAVGLCGGITAFYYLGWFELAFAMTFLLAAQSAIYSPAKFGFIKELFGKERLGQANGVVSALSIVAILAGIFAFSILFEIWYPKGSNLTDSDILQAIAPIGWVLLACAIVELVMMYRIPNIPASAEPSTLNWSRWLTGRLFADDLQPLSQSRVIRLSVIGLAMFWSVGQVMLAAFPAFIKEQTQVDNTILVQGVLACAGIGIAIGSVIAGRMSRDHIETGFLPIGACGIALGLLFLPHTDSLALAALTFLWIGTMGGLFIVPLNALIQFTAASNALGKTLAANNWVQNLGMLSFLILTVVFSLLGWSSESLLNLIAIVALLGGLYTIYQLPQSLTRFVLTWVLSRHYKLQVQGIKNLPAKGGVLLLGNHISWIDWAILQLASPRPIRFVMIKNIYSRWYLTWFFDLFGCIPIEQGPRSREALKTVSEKLNNGDVVCLFPEGTISRTGHLAEFRRGFEKACEDVNDDVVIVPFYLRGLWGSQFSRSSERLRKQQSNGMHRDLVIAFGHPMPKTASAEEVKQRVLDVSIASWKEYVNNLPTLPQQWVRAAKRHSTLPVVSDTLGTDLNGLQALTGSLLFAKRIKRHSRKQTVGLLLPTTAGAMVCNMAALMAGKTLVNLNYSAGASAMLSAIEQADIDCVFTSEKFLRKLEGKGIDTAELKAKANLVYVEDIKANISGGEKIVTAIVCKLLPARLLQALYCPCTTLESTAAIVFSSGSEGAPKGIQLSHKNIMANVKQVADVLNMEANDIMLANLPLFHAFGLTAAQFLPLLEGIPVIAHPDPTDALGSAKAIAKNNATIMFGTTTFLRMYIRNKKVHPLILNSMRLIVAGAERLTPEVREQFKLKFNKDIYEGYGATETTPVASVNLPDRLSQQDWKVQLGNKLGTVGMPLPGSSFKIVDPNTFEELPVGESGMILLGGSQVMQGYLNQPEKTAEVIKLIDDTRWYVTGDKGRLDEDGFLTIEDRYSRFAKIGGEMVPLGKLEQALQALLPQIDESDESATTPELVAVNLPDAAKGEKVILLTTSPLAKDAVRNCISEAGLTSLANPSAIIEVTAIPKLGSGKTDFGSAKKLAAERCEGK</sequence>
<evidence type="ECO:0000313" key="6">
    <source>
        <dbReference type="EMBL" id="MDO6423662.1"/>
    </source>
</evidence>
<dbReference type="Gene3D" id="1.20.1250.20">
    <property type="entry name" value="MFS general substrate transporter like domains"/>
    <property type="match status" value="1"/>
</dbReference>
<feature type="transmembrane region" description="Helical" evidence="4">
    <location>
        <begin position="81"/>
        <end position="99"/>
    </location>
</feature>
<feature type="transmembrane region" description="Helical" evidence="4">
    <location>
        <begin position="7"/>
        <end position="25"/>
    </location>
</feature>